<feature type="transmembrane region" description="Helical" evidence="9">
    <location>
        <begin position="483"/>
        <end position="508"/>
    </location>
</feature>
<protein>
    <recommendedName>
        <fullName evidence="9">Potassium-transporting ATPase potassium-binding subunit</fullName>
    </recommendedName>
    <alternativeName>
        <fullName evidence="9">ATP phosphohydrolase [potassium-transporting] A chain</fullName>
    </alternativeName>
    <alternativeName>
        <fullName evidence="9">Potassium-binding and translocating subunit A</fullName>
    </alternativeName>
    <alternativeName>
        <fullName evidence="9">Potassium-translocating ATPase A chain</fullName>
    </alternativeName>
</protein>
<feature type="transmembrane region" description="Helical" evidence="9">
    <location>
        <begin position="529"/>
        <end position="551"/>
    </location>
</feature>
<feature type="transmembrane region" description="Helical" evidence="9">
    <location>
        <begin position="285"/>
        <end position="306"/>
    </location>
</feature>
<keyword evidence="7 9" id="KW-0406">Ion transport</keyword>
<evidence type="ECO:0000256" key="4">
    <source>
        <dbReference type="ARBA" id="ARBA00022692"/>
    </source>
</evidence>
<dbReference type="InterPro" id="IPR004623">
    <property type="entry name" value="KdpA"/>
</dbReference>
<dbReference type="GO" id="GO:0008556">
    <property type="term" value="F:P-type potassium transmembrane transporter activity"/>
    <property type="evidence" value="ECO:0007669"/>
    <property type="project" value="InterPro"/>
</dbReference>
<dbReference type="RefSeq" id="WP_091595618.1">
    <property type="nucleotide sequence ID" value="NZ_FNEE01000010.1"/>
</dbReference>
<evidence type="ECO:0000256" key="5">
    <source>
        <dbReference type="ARBA" id="ARBA00022958"/>
    </source>
</evidence>
<keyword evidence="4 9" id="KW-0812">Transmembrane</keyword>
<dbReference type="HAMAP" id="MF_00275">
    <property type="entry name" value="KdpA"/>
    <property type="match status" value="1"/>
</dbReference>
<feature type="transmembrane region" description="Helical" evidence="9">
    <location>
        <begin position="63"/>
        <end position="84"/>
    </location>
</feature>
<keyword evidence="5 9" id="KW-0630">Potassium</keyword>
<evidence type="ECO:0000256" key="8">
    <source>
        <dbReference type="ARBA" id="ARBA00023136"/>
    </source>
</evidence>
<feature type="transmembrane region" description="Helical" evidence="9">
    <location>
        <begin position="330"/>
        <end position="350"/>
    </location>
</feature>
<feature type="transmembrane region" description="Helical" evidence="9">
    <location>
        <begin position="130"/>
        <end position="156"/>
    </location>
</feature>
<proteinExistence type="inferred from homology"/>
<feature type="transmembrane region" description="Helical" evidence="9">
    <location>
        <begin position="177"/>
        <end position="196"/>
    </location>
</feature>
<keyword evidence="11" id="KW-1185">Reference proteome</keyword>
<dbReference type="PIRSF" id="PIRSF001294">
    <property type="entry name" value="K_ATPaseA"/>
    <property type="match status" value="1"/>
</dbReference>
<evidence type="ECO:0000313" key="10">
    <source>
        <dbReference type="EMBL" id="SDJ99346.1"/>
    </source>
</evidence>
<organism evidence="10 11">
    <name type="scientific">Mesorhizobium muleiense</name>
    <dbReference type="NCBI Taxonomy" id="1004279"/>
    <lineage>
        <taxon>Bacteria</taxon>
        <taxon>Pseudomonadati</taxon>
        <taxon>Pseudomonadota</taxon>
        <taxon>Alphaproteobacteria</taxon>
        <taxon>Hyphomicrobiales</taxon>
        <taxon>Phyllobacteriaceae</taxon>
        <taxon>Mesorhizobium</taxon>
    </lineage>
</organism>
<evidence type="ECO:0000256" key="6">
    <source>
        <dbReference type="ARBA" id="ARBA00022989"/>
    </source>
</evidence>
<dbReference type="GO" id="GO:0030955">
    <property type="term" value="F:potassium ion binding"/>
    <property type="evidence" value="ECO:0007669"/>
    <property type="project" value="UniProtKB-UniRule"/>
</dbReference>
<keyword evidence="6 9" id="KW-1133">Transmembrane helix</keyword>
<feature type="transmembrane region" description="Helical" evidence="9">
    <location>
        <begin position="382"/>
        <end position="401"/>
    </location>
</feature>
<gene>
    <name evidence="9" type="primary">kdpA</name>
    <name evidence="10" type="ORF">SAMN05428953_110187</name>
</gene>
<evidence type="ECO:0000256" key="3">
    <source>
        <dbReference type="ARBA" id="ARBA00022538"/>
    </source>
</evidence>
<comment type="subunit">
    <text evidence="9">The system is composed of three essential subunits: KdpA, KdpB and KdpC.</text>
</comment>
<comment type="function">
    <text evidence="9">Part of the high-affinity ATP-driven potassium transport (or Kdp) system, which catalyzes the hydrolysis of ATP coupled with the electrogenic transport of potassium into the cytoplasm. This subunit binds the extracellular potassium ions and delivers the ions to the membrane domain of KdpB through an intramembrane tunnel.</text>
</comment>
<keyword evidence="2 9" id="KW-1003">Cell membrane</keyword>
<dbReference type="AlphaFoldDB" id="A0A1G8Y9C2"/>
<reference evidence="11" key="1">
    <citation type="submission" date="2016-10" db="EMBL/GenBank/DDBJ databases">
        <authorList>
            <person name="Varghese N."/>
            <person name="Submissions S."/>
        </authorList>
    </citation>
    <scope>NUCLEOTIDE SEQUENCE [LARGE SCALE GENOMIC DNA]</scope>
    <source>
        <strain evidence="11">CGMCC 1.11022</strain>
    </source>
</reference>
<dbReference type="PANTHER" id="PTHR30607">
    <property type="entry name" value="POTASSIUM-TRANSPORTING ATPASE A CHAIN"/>
    <property type="match status" value="1"/>
</dbReference>
<dbReference type="GO" id="GO:0005886">
    <property type="term" value="C:plasma membrane"/>
    <property type="evidence" value="ECO:0007669"/>
    <property type="project" value="UniProtKB-SubCell"/>
</dbReference>
<comment type="subcellular location">
    <subcellularLocation>
        <location evidence="9">Cell membrane</location>
        <topology evidence="9">Multi-pass membrane protein</topology>
    </subcellularLocation>
</comment>
<dbReference type="NCBIfam" id="TIGR00680">
    <property type="entry name" value="kdpA"/>
    <property type="match status" value="1"/>
</dbReference>
<dbReference type="PANTHER" id="PTHR30607:SF2">
    <property type="entry name" value="POTASSIUM-TRANSPORTING ATPASE POTASSIUM-BINDING SUBUNIT"/>
    <property type="match status" value="1"/>
</dbReference>
<dbReference type="Proteomes" id="UP000198894">
    <property type="component" value="Unassembled WGS sequence"/>
</dbReference>
<feature type="transmembrane region" description="Helical" evidence="9">
    <location>
        <begin position="6"/>
        <end position="28"/>
    </location>
</feature>
<sequence length="567" mass="59599">MTFNGWMQILVYCGIVVLLVKPLGGYMYRVFSGDRTFLSPILAPVERSLYRISGTSEREEQHWTTYAAALLFFNLAGFLVLYALQRLQGSLPYNPAGMSSVEPGLAFNTAASFMTNTNWQNYGGESTMSYLVQMAGLTVQNFLSAATGIAIAIALIRGFTKASGKSIGNFWVDMTRCTLYLLLPLCMVLTLVYVYLGMPQTLSAYLDATTLDGARQTIAVGPVASQVAIKMLGTNGGGFFNANAAHPFENPDAISNLIQMISIFAIGAALTNVFGRMNGDQRQGWAILTAMGVLFIAGVAVCYWAEASGNPLVHALGIDGGNMEGKETRFGIALSALFAVITTAASCGAVNAMHDSFTALGGMIPIINMQLGEVIVGGVGAGLYGILMYIVIAVFVAGLMVGRTPEYLGKKIEAKEVKMAMLAILCLPLAMLIFTAIAVVLPTSVASMANAGPHGFSEVLYAYTSAAANNGSAFGGLTGNTPWYNVTLAIGMLMGRFLVIIPALAIAGSLVAKKTVPASAGTFPTDGPLFVGLLVGVILIVGGLTFFPALAVGPIVEHLAGIHGQTF</sequence>
<evidence type="ECO:0000256" key="7">
    <source>
        <dbReference type="ARBA" id="ARBA00023065"/>
    </source>
</evidence>
<comment type="similarity">
    <text evidence="9">Belongs to the KdpA family.</text>
</comment>
<dbReference type="EMBL" id="FNEE01000010">
    <property type="protein sequence ID" value="SDJ99346.1"/>
    <property type="molecule type" value="Genomic_DNA"/>
</dbReference>
<evidence type="ECO:0000256" key="2">
    <source>
        <dbReference type="ARBA" id="ARBA00022475"/>
    </source>
</evidence>
<keyword evidence="1 9" id="KW-0813">Transport</keyword>
<accession>A0A1G8Y9C2</accession>
<dbReference type="Pfam" id="PF03814">
    <property type="entry name" value="KdpA"/>
    <property type="match status" value="1"/>
</dbReference>
<feature type="transmembrane region" description="Helical" evidence="9">
    <location>
        <begin position="253"/>
        <end position="273"/>
    </location>
</feature>
<keyword evidence="8 9" id="KW-0472">Membrane</keyword>
<evidence type="ECO:0000256" key="9">
    <source>
        <dbReference type="HAMAP-Rule" id="MF_00275"/>
    </source>
</evidence>
<keyword evidence="3 9" id="KW-0633">Potassium transport</keyword>
<evidence type="ECO:0000313" key="11">
    <source>
        <dbReference type="Proteomes" id="UP000198894"/>
    </source>
</evidence>
<name>A0A1G8Y9C2_9HYPH</name>
<evidence type="ECO:0000256" key="1">
    <source>
        <dbReference type="ARBA" id="ARBA00022448"/>
    </source>
</evidence>
<feature type="transmembrane region" description="Helical" evidence="9">
    <location>
        <begin position="422"/>
        <end position="441"/>
    </location>
</feature>